<gene>
    <name evidence="1" type="ORF">HHU12_25085</name>
</gene>
<organism evidence="1 2">
    <name type="scientific">Flammeovirga aprica JL-4</name>
    <dbReference type="NCBI Taxonomy" id="694437"/>
    <lineage>
        <taxon>Bacteria</taxon>
        <taxon>Pseudomonadati</taxon>
        <taxon>Bacteroidota</taxon>
        <taxon>Cytophagia</taxon>
        <taxon>Cytophagales</taxon>
        <taxon>Flammeovirgaceae</taxon>
        <taxon>Flammeovirga</taxon>
    </lineage>
</organism>
<protein>
    <submittedName>
        <fullName evidence="1">Uncharacterized protein</fullName>
    </submittedName>
</protein>
<keyword evidence="2" id="KW-1185">Reference proteome</keyword>
<evidence type="ECO:0000313" key="2">
    <source>
        <dbReference type="Proteomes" id="UP000576082"/>
    </source>
</evidence>
<dbReference type="AlphaFoldDB" id="A0A7X9XC46"/>
<reference evidence="1 2" key="1">
    <citation type="submission" date="2020-04" db="EMBL/GenBank/DDBJ databases">
        <title>Flammeovirga sp. SR4, a novel species isolated from seawater.</title>
        <authorList>
            <person name="Wang X."/>
        </authorList>
    </citation>
    <scope>NUCLEOTIDE SEQUENCE [LARGE SCALE GENOMIC DNA]</scope>
    <source>
        <strain evidence="1 2">ATCC 23126</strain>
    </source>
</reference>
<dbReference type="Proteomes" id="UP000576082">
    <property type="component" value="Unassembled WGS sequence"/>
</dbReference>
<dbReference type="RefSeq" id="WP_169659485.1">
    <property type="nucleotide sequence ID" value="NZ_JABANE010000092.1"/>
</dbReference>
<sequence length="144" mass="16873">MNLYHVKDLTLQRQLIGYWGLSEKSKIVYFQKQNDNKLYSIFSIAEDKNNQKNYFCGQLGSTDICYESVAEKIDTSNCFLVKMLVLPLDGVNIKYKNHVKSASFGKLIYSLEYGPIWFNYNPDENFTILPWTEEWVFGEVYSHP</sequence>
<proteinExistence type="predicted"/>
<comment type="caution">
    <text evidence="1">The sequence shown here is derived from an EMBL/GenBank/DDBJ whole genome shotgun (WGS) entry which is preliminary data.</text>
</comment>
<accession>A0A7X9XC46</accession>
<evidence type="ECO:0000313" key="1">
    <source>
        <dbReference type="EMBL" id="NME71264.1"/>
    </source>
</evidence>
<dbReference type="EMBL" id="JABANE010000092">
    <property type="protein sequence ID" value="NME71264.1"/>
    <property type="molecule type" value="Genomic_DNA"/>
</dbReference>
<name>A0A7X9XC46_9BACT</name>